<dbReference type="InterPro" id="IPR030048">
    <property type="entry name" value="SurE"/>
</dbReference>
<comment type="caution">
    <text evidence="3">The sequence shown here is derived from an EMBL/GenBank/DDBJ whole genome shotgun (WGS) entry which is preliminary data.</text>
</comment>
<evidence type="ECO:0000313" key="4">
    <source>
        <dbReference type="Proteomes" id="UP001430804"/>
    </source>
</evidence>
<feature type="binding site" evidence="1">
    <location>
        <position position="8"/>
    </location>
    <ligand>
        <name>a divalent metal cation</name>
        <dbReference type="ChEBI" id="CHEBI:60240"/>
    </ligand>
</feature>
<dbReference type="Proteomes" id="UP001430804">
    <property type="component" value="Unassembled WGS sequence"/>
</dbReference>
<dbReference type="GO" id="GO:0008253">
    <property type="term" value="F:5'-nucleotidase activity"/>
    <property type="evidence" value="ECO:0007669"/>
    <property type="project" value="UniProtKB-EC"/>
</dbReference>
<evidence type="ECO:0000313" key="3">
    <source>
        <dbReference type="EMBL" id="MBW3097179.1"/>
    </source>
</evidence>
<keyword evidence="1" id="KW-0547">Nucleotide-binding</keyword>
<evidence type="ECO:0000259" key="2">
    <source>
        <dbReference type="Pfam" id="PF01975"/>
    </source>
</evidence>
<comment type="subcellular location">
    <subcellularLocation>
        <location evidence="1">Cytoplasm</location>
    </subcellularLocation>
</comment>
<dbReference type="PANTHER" id="PTHR30457:SF0">
    <property type="entry name" value="PHOSPHATASE, PUTATIVE (AFU_ORTHOLOGUE AFUA_4G01070)-RELATED"/>
    <property type="match status" value="1"/>
</dbReference>
<comment type="catalytic activity">
    <reaction evidence="1">
        <text>a ribonucleoside 5'-phosphate + H2O = a ribonucleoside + phosphate</text>
        <dbReference type="Rhea" id="RHEA:12484"/>
        <dbReference type="ChEBI" id="CHEBI:15377"/>
        <dbReference type="ChEBI" id="CHEBI:18254"/>
        <dbReference type="ChEBI" id="CHEBI:43474"/>
        <dbReference type="ChEBI" id="CHEBI:58043"/>
        <dbReference type="EC" id="3.1.3.5"/>
    </reaction>
</comment>
<comment type="similarity">
    <text evidence="1">Belongs to the SurE nucleotidase family.</text>
</comment>
<comment type="function">
    <text evidence="1">Nucleotidase that shows phosphatase activity on nucleoside 5'-monophosphates.</text>
</comment>
<feature type="domain" description="Survival protein SurE-like phosphatase/nucleotidase" evidence="2">
    <location>
        <begin position="3"/>
        <end position="183"/>
    </location>
</feature>
<dbReference type="NCBIfam" id="TIGR00087">
    <property type="entry name" value="surE"/>
    <property type="match status" value="1"/>
</dbReference>
<feature type="binding site" evidence="1">
    <location>
        <position position="94"/>
    </location>
    <ligand>
        <name>a divalent metal cation</name>
        <dbReference type="ChEBI" id="CHEBI:60240"/>
    </ligand>
</feature>
<feature type="binding site" evidence="1">
    <location>
        <position position="40"/>
    </location>
    <ligand>
        <name>a divalent metal cation</name>
        <dbReference type="ChEBI" id="CHEBI:60240"/>
    </ligand>
</feature>
<comment type="cofactor">
    <cofactor evidence="1">
        <name>a divalent metal cation</name>
        <dbReference type="ChEBI" id="CHEBI:60240"/>
    </cofactor>
    <text evidence="1">Binds 1 divalent metal cation per subunit.</text>
</comment>
<evidence type="ECO:0000256" key="1">
    <source>
        <dbReference type="HAMAP-Rule" id="MF_00060"/>
    </source>
</evidence>
<accession>A0ABS6WMJ4</accession>
<name>A0ABS6WMJ4_9HYPH</name>
<keyword evidence="4" id="KW-1185">Reference proteome</keyword>
<protein>
    <recommendedName>
        <fullName evidence="1">5'-nucleotidase SurE</fullName>
        <ecNumber evidence="1">3.1.3.5</ecNumber>
    </recommendedName>
    <alternativeName>
        <fullName evidence="1">Nucleoside 5'-monophosphate phosphohydrolase</fullName>
    </alternativeName>
</protein>
<dbReference type="Pfam" id="PF01975">
    <property type="entry name" value="SurE"/>
    <property type="match status" value="1"/>
</dbReference>
<dbReference type="EMBL" id="JAHWQX010000002">
    <property type="protein sequence ID" value="MBW3097179.1"/>
    <property type="molecule type" value="Genomic_DNA"/>
</dbReference>
<sequence length="253" mass="27402">MRILISNDDGIDAPGLGMLEQAAKLISDDVWVVAPDGNRSGYGHSITLRKSFRIERRAERRFACSGTPADCVIAAMKWVFDGARKPDLILSGINEGRNVAEDVAYSGTMAVAREAALLGIPGVAFSMPRVAGPADSTGVQWLADRIEGFWRTRAEWASEGHWLSVNLPTQLPAPLRAARLGRDKVAKRVIIHREDAHSADIEPLADRDYATQPGDENSLLQGGAASVTCLHWMGHASVPASLLWEEAAEVRQA</sequence>
<dbReference type="EC" id="3.1.3.5" evidence="1"/>
<proteinExistence type="inferred from homology"/>
<feature type="binding site" evidence="1">
    <location>
        <position position="9"/>
    </location>
    <ligand>
        <name>a divalent metal cation</name>
        <dbReference type="ChEBI" id="CHEBI:60240"/>
    </ligand>
</feature>
<reference evidence="3" key="1">
    <citation type="submission" date="2021-07" db="EMBL/GenBank/DDBJ databases">
        <title>Pseudohoeflea marina sp. nov. a polyhydroxyalcanoate-producing bacterium.</title>
        <authorList>
            <person name="Zheng W."/>
            <person name="Yu S."/>
            <person name="Huang Y."/>
        </authorList>
    </citation>
    <scope>NUCLEOTIDE SEQUENCE</scope>
    <source>
        <strain evidence="3">DP4N28-3</strain>
    </source>
</reference>
<keyword evidence="1 3" id="KW-0378">Hydrolase</keyword>
<keyword evidence="1" id="KW-0963">Cytoplasm</keyword>
<dbReference type="GO" id="GO:0008254">
    <property type="term" value="F:3'-nucleotidase activity"/>
    <property type="evidence" value="ECO:0007669"/>
    <property type="project" value="UniProtKB-EC"/>
</dbReference>
<gene>
    <name evidence="1 3" type="primary">surE</name>
    <name evidence="3" type="ORF">KY465_07795</name>
</gene>
<organism evidence="3 4">
    <name type="scientific">Pseudohoeflea coraliihabitans</name>
    <dbReference type="NCBI Taxonomy" id="2860393"/>
    <lineage>
        <taxon>Bacteria</taxon>
        <taxon>Pseudomonadati</taxon>
        <taxon>Pseudomonadota</taxon>
        <taxon>Alphaproteobacteria</taxon>
        <taxon>Hyphomicrobiales</taxon>
        <taxon>Rhizobiaceae</taxon>
        <taxon>Pseudohoeflea</taxon>
    </lineage>
</organism>
<keyword evidence="1" id="KW-0479">Metal-binding</keyword>
<dbReference type="InterPro" id="IPR002828">
    <property type="entry name" value="SurE-like_Pase/nucleotidase"/>
</dbReference>
<dbReference type="PANTHER" id="PTHR30457">
    <property type="entry name" value="5'-NUCLEOTIDASE SURE"/>
    <property type="match status" value="1"/>
</dbReference>
<dbReference type="HAMAP" id="MF_00060">
    <property type="entry name" value="SurE"/>
    <property type="match status" value="1"/>
</dbReference>